<reference evidence="2" key="1">
    <citation type="journal article" date="2016" name="Nat. Biotechnol.">
        <title>Sequencing wild and cultivated cassava and related species reveals extensive interspecific hybridization and genetic diversity.</title>
        <authorList>
            <person name="Bredeson J.V."/>
            <person name="Lyons J.B."/>
            <person name="Prochnik S.E."/>
            <person name="Wu G.A."/>
            <person name="Ha C.M."/>
            <person name="Edsinger-Gonzales E."/>
            <person name="Grimwood J."/>
            <person name="Schmutz J."/>
            <person name="Rabbi I.Y."/>
            <person name="Egesi C."/>
            <person name="Nauluvula P."/>
            <person name="Lebot V."/>
            <person name="Ndunguru J."/>
            <person name="Mkamilo G."/>
            <person name="Bart R.S."/>
            <person name="Setter T.L."/>
            <person name="Gleadow R.M."/>
            <person name="Kulakow P."/>
            <person name="Ferguson M.E."/>
            <person name="Rounsley S."/>
            <person name="Rokhsar D.S."/>
        </authorList>
    </citation>
    <scope>NUCLEOTIDE SEQUENCE [LARGE SCALE GENOMIC DNA]</scope>
    <source>
        <strain evidence="2">cv. AM560-2</strain>
    </source>
</reference>
<evidence type="ECO:0000313" key="2">
    <source>
        <dbReference type="Proteomes" id="UP000091857"/>
    </source>
</evidence>
<organism evidence="1 2">
    <name type="scientific">Manihot esculenta</name>
    <name type="common">Cassava</name>
    <name type="synonym">Jatropha manihot</name>
    <dbReference type="NCBI Taxonomy" id="3983"/>
    <lineage>
        <taxon>Eukaryota</taxon>
        <taxon>Viridiplantae</taxon>
        <taxon>Streptophyta</taxon>
        <taxon>Embryophyta</taxon>
        <taxon>Tracheophyta</taxon>
        <taxon>Spermatophyta</taxon>
        <taxon>Magnoliopsida</taxon>
        <taxon>eudicotyledons</taxon>
        <taxon>Gunneridae</taxon>
        <taxon>Pentapetalae</taxon>
        <taxon>rosids</taxon>
        <taxon>fabids</taxon>
        <taxon>Malpighiales</taxon>
        <taxon>Euphorbiaceae</taxon>
        <taxon>Crotonoideae</taxon>
        <taxon>Manihoteae</taxon>
        <taxon>Manihot</taxon>
    </lineage>
</organism>
<proteinExistence type="predicted"/>
<gene>
    <name evidence="1" type="ORF">MANES_11G116001v8</name>
</gene>
<name>A0ACB7GX19_MANES</name>
<dbReference type="EMBL" id="CM004397">
    <property type="protein sequence ID" value="KAG8644294.1"/>
    <property type="molecule type" value="Genomic_DNA"/>
</dbReference>
<dbReference type="Proteomes" id="UP000091857">
    <property type="component" value="Chromosome 11"/>
</dbReference>
<comment type="caution">
    <text evidence="1">The sequence shown here is derived from an EMBL/GenBank/DDBJ whole genome shotgun (WGS) entry which is preliminary data.</text>
</comment>
<evidence type="ECO:0000313" key="1">
    <source>
        <dbReference type="EMBL" id="KAG8644294.1"/>
    </source>
</evidence>
<sequence length="772" mass="84996">MMADDADSDACVGTKRRMTEIEETLLQQQEEPSASISAQEEEVSKESSFTSSSPQEDQEIVQDIHSPTSSKKVKCSVIQPYNCIEENQGTLGCVDEGKVISCDLVSSSIGCEGNIADFARTVENLGMQVQETNNCMMDSVFGSEKGQGEIEGTLNDGKSEKEGQLGSAKSEMGFHGAEEVDKHRALDLGDHKGTEIEIGSVIVEECFVKGKAEAETLLDAKKKQLLAKLEAGSIFKDKSHMEKVPVPNLTAGILEGLKRIDESVRPSLKVEVIDDTALIETVPVPKTGNVGVKVAERKGKKNEKQEADEKKAKRPRRKGKDGKKILEPSYEQNQMIPVRKAINNTSQVGEAQNGGKKDGDQIRKYSREEMEALRFVNIVDQRRLWRLIHTGLGDAVVKEYNDLTGSKHQKNICVNFDPRQLFGRKEVAPGILGEMSSENVDSKLKNTEEDEVESLNILGPSHESFGGEDACTFLEEECNEDEDSDEDYASIQRPAFLVEGEPDFESGPPEDGLEYLRRVRWEAAHIPKVKVAKHDKSKVHKEQSVYMPQIPEIAKCPENLMPLKRWEDAFLADFSELRMFSSRNEASGTEISCKLQSLSIVHEQNTSSPQLAESIILEKFNNLVADEVDSSLDDSCLNDTVDQSSSANAEGGKALAYSQHKSLRSSTSESSSNYPTLSAILAMDSVARASALRKRITQAETMTTLSKNDCLWLFALCAAVDTPLDADTSAALRSLLRKCASLRAAKCELDDEVIMLNILATISGRYFGQSES</sequence>
<accession>A0ACB7GX19</accession>
<keyword evidence="2" id="KW-1185">Reference proteome</keyword>
<protein>
    <submittedName>
        <fullName evidence="1">Uncharacterized protein</fullName>
    </submittedName>
</protein>